<dbReference type="Proteomes" id="UP000224006">
    <property type="component" value="Chromosome I"/>
</dbReference>
<feature type="compositionally biased region" description="Basic and acidic residues" evidence="1">
    <location>
        <begin position="54"/>
        <end position="64"/>
    </location>
</feature>
<reference evidence="2 3" key="1">
    <citation type="submission" date="2017-09" db="EMBL/GenBank/DDBJ databases">
        <title>Genome sequencing of Besnoitia besnoiti strain Bb-Ger1.</title>
        <authorList>
            <person name="Schares G."/>
            <person name="Venepally P."/>
            <person name="Lorenzi H.A."/>
        </authorList>
    </citation>
    <scope>NUCLEOTIDE SEQUENCE [LARGE SCALE GENOMIC DNA]</scope>
    <source>
        <strain evidence="2 3">Bb-Ger1</strain>
    </source>
</reference>
<comment type="caution">
    <text evidence="2">The sequence shown here is derived from an EMBL/GenBank/DDBJ whole genome shotgun (WGS) entry which is preliminary data.</text>
</comment>
<organism evidence="2 3">
    <name type="scientific">Besnoitia besnoiti</name>
    <name type="common">Apicomplexan protozoan</name>
    <dbReference type="NCBI Taxonomy" id="94643"/>
    <lineage>
        <taxon>Eukaryota</taxon>
        <taxon>Sar</taxon>
        <taxon>Alveolata</taxon>
        <taxon>Apicomplexa</taxon>
        <taxon>Conoidasida</taxon>
        <taxon>Coccidia</taxon>
        <taxon>Eucoccidiorida</taxon>
        <taxon>Eimeriorina</taxon>
        <taxon>Sarcocystidae</taxon>
        <taxon>Besnoitia</taxon>
    </lineage>
</organism>
<dbReference type="AlphaFoldDB" id="A0A2A9MQP8"/>
<keyword evidence="3" id="KW-1185">Reference proteome</keyword>
<feature type="region of interest" description="Disordered" evidence="1">
    <location>
        <begin position="49"/>
        <end position="78"/>
    </location>
</feature>
<accession>A0A2A9MQP8</accession>
<dbReference type="VEuPathDB" id="ToxoDB:BESB_010050"/>
<dbReference type="KEGG" id="bbes:BESB_010050"/>
<dbReference type="RefSeq" id="XP_029222672.1">
    <property type="nucleotide sequence ID" value="XM_029359759.1"/>
</dbReference>
<evidence type="ECO:0000313" key="3">
    <source>
        <dbReference type="Proteomes" id="UP000224006"/>
    </source>
</evidence>
<evidence type="ECO:0000256" key="1">
    <source>
        <dbReference type="SAM" id="MobiDB-lite"/>
    </source>
</evidence>
<evidence type="ECO:0000313" key="2">
    <source>
        <dbReference type="EMBL" id="PFH38663.1"/>
    </source>
</evidence>
<dbReference type="EMBL" id="NWUJ01000001">
    <property type="protein sequence ID" value="PFH38663.1"/>
    <property type="molecule type" value="Genomic_DNA"/>
</dbReference>
<protein>
    <submittedName>
        <fullName evidence="2">Uncharacterized protein</fullName>
    </submittedName>
</protein>
<sequence>MADPVKPQLQTVGLLPTLASLLGFFSHSAFCCGTTASLILVQLRVGRLPPPRHLSGEPRAREPLRSSVKRQQTLLQRPRTTTAYRVTTLEKTNASLPAREVPSERADHGALLPERRAEPLSRTAQLLQSEADRASSGDVQTLKSAAGIVKRAARRVAQAGRRVTGPELEAPPGDEEGRGEARAAKWRTRHTRPPSPQAYPARATQLWQGLRMDVPGPRRWDSGCAASEDDPAVAVAAAPRRHPSERCSWQKNSLVL</sequence>
<feature type="region of interest" description="Disordered" evidence="1">
    <location>
        <begin position="159"/>
        <end position="200"/>
    </location>
</feature>
<gene>
    <name evidence="2" type="ORF">BESB_010050</name>
</gene>
<dbReference type="GeneID" id="40306067"/>
<name>A0A2A9MQP8_BESBE</name>
<proteinExistence type="predicted"/>